<dbReference type="AlphaFoldDB" id="A0A0D9XQ54"/>
<organism evidence="1 2">
    <name type="scientific">Leersia perrieri</name>
    <dbReference type="NCBI Taxonomy" id="77586"/>
    <lineage>
        <taxon>Eukaryota</taxon>
        <taxon>Viridiplantae</taxon>
        <taxon>Streptophyta</taxon>
        <taxon>Embryophyta</taxon>
        <taxon>Tracheophyta</taxon>
        <taxon>Spermatophyta</taxon>
        <taxon>Magnoliopsida</taxon>
        <taxon>Liliopsida</taxon>
        <taxon>Poales</taxon>
        <taxon>Poaceae</taxon>
        <taxon>BOP clade</taxon>
        <taxon>Oryzoideae</taxon>
        <taxon>Oryzeae</taxon>
        <taxon>Oryzinae</taxon>
        <taxon>Leersia</taxon>
    </lineage>
</organism>
<dbReference type="HOGENOM" id="CLU_2852881_0_0_1"/>
<dbReference type="Gramene" id="LPERR11G05500.1">
    <property type="protein sequence ID" value="LPERR11G05500.1"/>
    <property type="gene ID" value="LPERR11G05500"/>
</dbReference>
<evidence type="ECO:0000313" key="1">
    <source>
        <dbReference type="EnsemblPlants" id="LPERR11G05500.1"/>
    </source>
</evidence>
<accession>A0A0D9XQ54</accession>
<reference evidence="1" key="3">
    <citation type="submission" date="2015-04" db="UniProtKB">
        <authorList>
            <consortium name="EnsemblPlants"/>
        </authorList>
    </citation>
    <scope>IDENTIFICATION</scope>
</reference>
<proteinExistence type="predicted"/>
<evidence type="ECO:0000313" key="2">
    <source>
        <dbReference type="Proteomes" id="UP000032180"/>
    </source>
</evidence>
<keyword evidence="2" id="KW-1185">Reference proteome</keyword>
<dbReference type="EnsemblPlants" id="LPERR11G05500.1">
    <property type="protein sequence ID" value="LPERR11G05500.1"/>
    <property type="gene ID" value="LPERR11G05500"/>
</dbReference>
<reference evidence="2" key="2">
    <citation type="submission" date="2013-12" db="EMBL/GenBank/DDBJ databases">
        <authorList>
            <person name="Yu Y."/>
            <person name="Lee S."/>
            <person name="de Baynast K."/>
            <person name="Wissotski M."/>
            <person name="Liu L."/>
            <person name="Talag J."/>
            <person name="Goicoechea J."/>
            <person name="Angelova A."/>
            <person name="Jetty R."/>
            <person name="Kudrna D."/>
            <person name="Golser W."/>
            <person name="Rivera L."/>
            <person name="Zhang J."/>
            <person name="Wing R."/>
        </authorList>
    </citation>
    <scope>NUCLEOTIDE SEQUENCE</scope>
</reference>
<name>A0A0D9XQ54_9ORYZ</name>
<sequence>MVSQSLKHHAIASNSIFQTWALVGNADIIPTRVPCDGDGSVKFKYLRGLSNALNLELVTAEAGMV</sequence>
<protein>
    <submittedName>
        <fullName evidence="1">Uncharacterized protein</fullName>
    </submittedName>
</protein>
<dbReference type="Proteomes" id="UP000032180">
    <property type="component" value="Chromosome 11"/>
</dbReference>
<reference evidence="1 2" key="1">
    <citation type="submission" date="2012-08" db="EMBL/GenBank/DDBJ databases">
        <title>Oryza genome evolution.</title>
        <authorList>
            <person name="Wing R.A."/>
        </authorList>
    </citation>
    <scope>NUCLEOTIDE SEQUENCE</scope>
</reference>